<organism evidence="1 2">
    <name type="scientific">Aquimarina intermedia</name>
    <dbReference type="NCBI Taxonomy" id="350814"/>
    <lineage>
        <taxon>Bacteria</taxon>
        <taxon>Pseudomonadati</taxon>
        <taxon>Bacteroidota</taxon>
        <taxon>Flavobacteriia</taxon>
        <taxon>Flavobacteriales</taxon>
        <taxon>Flavobacteriaceae</taxon>
        <taxon>Aquimarina</taxon>
    </lineage>
</organism>
<dbReference type="EMBL" id="VNHU01000009">
    <property type="protein sequence ID" value="TYP71558.1"/>
    <property type="molecule type" value="Genomic_DNA"/>
</dbReference>
<protein>
    <submittedName>
        <fullName evidence="1">Uncharacterized protein</fullName>
    </submittedName>
</protein>
<comment type="caution">
    <text evidence="1">The sequence shown here is derived from an EMBL/GenBank/DDBJ whole genome shotgun (WGS) entry which is preliminary data.</text>
</comment>
<proteinExistence type="predicted"/>
<sequence>MRKILFILIIAFFILSCDSNKKIEGTWISAYTFSKESNQPVGFPFRQIINFENNNIQVREFKYDLTSEGLLIGSYKYTLDQLTYNINNVSSKIGLIYSKDSLIFKNFSGTSNIYKKIGDNLKSKTEKKLVNKSFLYHTKNYNDTIHFLNDSILTYSNGKPKKYLRWERFIFNDFDILFTENDIPYIISKFKNSILLTGFHQKKHEIELIEIE</sequence>
<accession>A0A5S5BYY2</accession>
<name>A0A5S5BYY2_9FLAO</name>
<dbReference type="OrthoDB" id="1440595at2"/>
<dbReference type="AlphaFoldDB" id="A0A5S5BYY2"/>
<dbReference type="RefSeq" id="WP_148783446.1">
    <property type="nucleotide sequence ID" value="NZ_VNHU01000009.1"/>
</dbReference>
<dbReference type="Proteomes" id="UP000324376">
    <property type="component" value="Unassembled WGS sequence"/>
</dbReference>
<keyword evidence="2" id="KW-1185">Reference proteome</keyword>
<evidence type="ECO:0000313" key="1">
    <source>
        <dbReference type="EMBL" id="TYP71558.1"/>
    </source>
</evidence>
<evidence type="ECO:0000313" key="2">
    <source>
        <dbReference type="Proteomes" id="UP000324376"/>
    </source>
</evidence>
<reference evidence="1 2" key="1">
    <citation type="submission" date="2019-07" db="EMBL/GenBank/DDBJ databases">
        <title>Genomic Encyclopedia of Archaeal and Bacterial Type Strains, Phase II (KMG-II): from individual species to whole genera.</title>
        <authorList>
            <person name="Goeker M."/>
        </authorList>
    </citation>
    <scope>NUCLEOTIDE SEQUENCE [LARGE SCALE GENOMIC DNA]</scope>
    <source>
        <strain evidence="1 2">DSM 17527</strain>
    </source>
</reference>
<gene>
    <name evidence="1" type="ORF">BD809_109140</name>
</gene>
<dbReference type="PROSITE" id="PS51257">
    <property type="entry name" value="PROKAR_LIPOPROTEIN"/>
    <property type="match status" value="1"/>
</dbReference>